<dbReference type="InterPro" id="IPR054712">
    <property type="entry name" value="Cas3-like_dom"/>
</dbReference>
<evidence type="ECO:0008006" key="15">
    <source>
        <dbReference type="Google" id="ProtNLM"/>
    </source>
</evidence>
<dbReference type="STRING" id="1184151.AW736_17675"/>
<proteinExistence type="inferred from homology"/>
<dbReference type="Gene3D" id="3.40.50.300">
    <property type="entry name" value="P-loop containing nucleotide triphosphate hydrolases"/>
    <property type="match status" value="2"/>
</dbReference>
<dbReference type="PROSITE" id="PS51192">
    <property type="entry name" value="HELICASE_ATP_BIND_1"/>
    <property type="match status" value="1"/>
</dbReference>
<dbReference type="GO" id="GO:0046872">
    <property type="term" value="F:metal ion binding"/>
    <property type="evidence" value="ECO:0007669"/>
    <property type="project" value="UniProtKB-KW"/>
</dbReference>
<dbReference type="CDD" id="cd17930">
    <property type="entry name" value="DEXHc_cas3"/>
    <property type="match status" value="1"/>
</dbReference>
<keyword evidence="14" id="KW-1185">Reference proteome</keyword>
<feature type="region of interest" description="Disordered" evidence="10">
    <location>
        <begin position="1"/>
        <end position="22"/>
    </location>
</feature>
<comment type="caution">
    <text evidence="13">The sequence shown here is derived from an EMBL/GenBank/DDBJ whole genome shotgun (WGS) entry which is preliminary data.</text>
</comment>
<dbReference type="AlphaFoldDB" id="A0A178II20"/>
<keyword evidence="9" id="KW-0051">Antiviral defense</keyword>
<dbReference type="InterPro" id="IPR027417">
    <property type="entry name" value="P-loop_NTPase"/>
</dbReference>
<evidence type="ECO:0000313" key="13">
    <source>
        <dbReference type="EMBL" id="OAM88845.1"/>
    </source>
</evidence>
<dbReference type="NCBIfam" id="TIGR01596">
    <property type="entry name" value="cas3_HD"/>
    <property type="match status" value="1"/>
</dbReference>
<dbReference type="SMART" id="SM00487">
    <property type="entry name" value="DEXDc"/>
    <property type="match status" value="1"/>
</dbReference>
<dbReference type="InterPro" id="IPR011545">
    <property type="entry name" value="DEAD/DEAH_box_helicase_dom"/>
</dbReference>
<dbReference type="EMBL" id="LRRQ01000119">
    <property type="protein sequence ID" value="OAM88845.1"/>
    <property type="molecule type" value="Genomic_DNA"/>
</dbReference>
<dbReference type="InterPro" id="IPR006474">
    <property type="entry name" value="Helicase_Cas3_CRISPR-ass_core"/>
</dbReference>
<reference evidence="13 14" key="1">
    <citation type="submission" date="2016-01" db="EMBL/GenBank/DDBJ databases">
        <title>High potential of lignocellulose degradation of a new Verrucomicrobia species.</title>
        <authorList>
            <person name="Wang Y."/>
            <person name="Shi Y."/>
            <person name="Qiu Z."/>
            <person name="Liu S."/>
            <person name="Yang H."/>
        </authorList>
    </citation>
    <scope>NUCLEOTIDE SEQUENCE [LARGE SCALE GENOMIC DNA]</scope>
    <source>
        <strain evidence="13 14">TSB47</strain>
    </source>
</reference>
<dbReference type="InterPro" id="IPR038257">
    <property type="entry name" value="CRISPR-assoc_Cas3_HD_sf"/>
</dbReference>
<dbReference type="NCBIfam" id="TIGR01587">
    <property type="entry name" value="cas3_core"/>
    <property type="match status" value="1"/>
</dbReference>
<protein>
    <recommendedName>
        <fullName evidence="15">HD Cas3-type domain-containing protein</fullName>
    </recommendedName>
</protein>
<dbReference type="RefSeq" id="WP_068771593.1">
    <property type="nucleotide sequence ID" value="NZ_CP109796.1"/>
</dbReference>
<evidence type="ECO:0000259" key="12">
    <source>
        <dbReference type="PROSITE" id="PS51643"/>
    </source>
</evidence>
<feature type="domain" description="Helicase ATP-binding" evidence="11">
    <location>
        <begin position="260"/>
        <end position="452"/>
    </location>
</feature>
<dbReference type="InterPro" id="IPR006483">
    <property type="entry name" value="CRISPR-assoc_Cas3_HD"/>
</dbReference>
<evidence type="ECO:0000259" key="11">
    <source>
        <dbReference type="PROSITE" id="PS51192"/>
    </source>
</evidence>
<dbReference type="GO" id="GO:0004386">
    <property type="term" value="F:helicase activity"/>
    <property type="evidence" value="ECO:0007669"/>
    <property type="project" value="UniProtKB-KW"/>
</dbReference>
<dbReference type="GO" id="GO:0004518">
    <property type="term" value="F:nuclease activity"/>
    <property type="evidence" value="ECO:0007669"/>
    <property type="project" value="UniProtKB-KW"/>
</dbReference>
<dbReference type="Proteomes" id="UP000078486">
    <property type="component" value="Unassembled WGS sequence"/>
</dbReference>
<keyword evidence="3" id="KW-0540">Nuclease</keyword>
<evidence type="ECO:0000256" key="3">
    <source>
        <dbReference type="ARBA" id="ARBA00022722"/>
    </source>
</evidence>
<evidence type="ECO:0000256" key="7">
    <source>
        <dbReference type="ARBA" id="ARBA00022806"/>
    </source>
</evidence>
<evidence type="ECO:0000256" key="4">
    <source>
        <dbReference type="ARBA" id="ARBA00022723"/>
    </source>
</evidence>
<evidence type="ECO:0000256" key="6">
    <source>
        <dbReference type="ARBA" id="ARBA00022801"/>
    </source>
</evidence>
<evidence type="ECO:0000256" key="1">
    <source>
        <dbReference type="ARBA" id="ARBA00006847"/>
    </source>
</evidence>
<evidence type="ECO:0000256" key="2">
    <source>
        <dbReference type="ARBA" id="ARBA00009046"/>
    </source>
</evidence>
<dbReference type="InterPro" id="IPR014001">
    <property type="entry name" value="Helicase_ATP-bd"/>
</dbReference>
<dbReference type="GO" id="GO:0016787">
    <property type="term" value="F:hydrolase activity"/>
    <property type="evidence" value="ECO:0007669"/>
    <property type="project" value="UniProtKB-KW"/>
</dbReference>
<dbReference type="Pfam" id="PF01966">
    <property type="entry name" value="HD"/>
    <property type="match status" value="1"/>
</dbReference>
<dbReference type="Pfam" id="PF00270">
    <property type="entry name" value="DEAD"/>
    <property type="match status" value="1"/>
</dbReference>
<keyword evidence="6" id="KW-0378">Hydrolase</keyword>
<keyword evidence="7" id="KW-0347">Helicase</keyword>
<dbReference type="Pfam" id="PF22590">
    <property type="entry name" value="Cas3-like_C_2"/>
    <property type="match status" value="1"/>
</dbReference>
<gene>
    <name evidence="13" type="ORF">AW736_17675</name>
</gene>
<dbReference type="InterPro" id="IPR006674">
    <property type="entry name" value="HD_domain"/>
</dbReference>
<dbReference type="GO" id="GO:0051607">
    <property type="term" value="P:defense response to virus"/>
    <property type="evidence" value="ECO:0007669"/>
    <property type="project" value="UniProtKB-KW"/>
</dbReference>
<dbReference type="PROSITE" id="PS51643">
    <property type="entry name" value="HD_CAS3"/>
    <property type="match status" value="1"/>
</dbReference>
<evidence type="ECO:0000256" key="8">
    <source>
        <dbReference type="ARBA" id="ARBA00022840"/>
    </source>
</evidence>
<dbReference type="SUPFAM" id="SSF109604">
    <property type="entry name" value="HD-domain/PDEase-like"/>
    <property type="match status" value="1"/>
</dbReference>
<keyword evidence="4" id="KW-0479">Metal-binding</keyword>
<dbReference type="GO" id="GO:0005524">
    <property type="term" value="F:ATP binding"/>
    <property type="evidence" value="ECO:0007669"/>
    <property type="project" value="UniProtKB-KW"/>
</dbReference>
<comment type="similarity">
    <text evidence="2">In the central section; belongs to the CRISPR-associated helicase Cas3 family.</text>
</comment>
<evidence type="ECO:0000313" key="14">
    <source>
        <dbReference type="Proteomes" id="UP000078486"/>
    </source>
</evidence>
<sequence>MPYYAHTASDPNDPDSQLPEGSGKWQLLREHLEAVAKLAAQFAAAFGLADIARLAGLLHDLGKYAERFQARLHDPAHIHGINHWISGAFAAYASSHPLLSFLIDGHHTGLPSFQNDVAGIRASLQQSLKKFNSPVTRSALTGGCPESVEDLLKHLTNDGITIPNISAQPLPALTEANRVFETAFRARMLFSCLVDADFLDTERHFDPAQAARRPAFSHAPNHDFLNAPRALEILLAELRAKPADGEVNRLRRELLDNCLQKAACPPGLFTITAPTGSGKTLSSLAFALRHIELHNKPLATDDACRLRRIIVVIPYTSIIEQTADVFRKLFGAQFGPGYILEHHSAVAPRELESNAPQHDRDAEDERTRRARLAQENWDAPLIVTTSVRFFESLFASRTSDCRKLHNIARSVILFDEVQTLPHNLVPSLLSGVSLLTGAPYGSTAVFMTATQPAFASAKNALPFGWNPTPIEADANALSETLRRTRIQLPTTPEAPAVSYTWSELAGELLNAPHQQALCVLNTTKDARALFRILKKTAAPGAILHLSSRMCPAHRRQVLAEVRRRLHPDNTAKPSCILVSTQLIEAGVDVDFPIAYRALGPLDSIIQTAGRCNREGRRPGRCSVIVFHAVEGGIPPGAYETATAATLAFLKRYPDAEDRLHLPQFYADYFAELYKLTGRDSAAADPVYAASAKLDFPAADAACRLVDANTRSVLVQWKRGQEIIEKLRREKHLSTDEWRETQHYSVNLYEHGEFLDAKAKGYVATALESQNVEKWFWAANYDEHLGACHAEGEDFYL</sequence>
<comment type="similarity">
    <text evidence="1">In the N-terminal section; belongs to the CRISPR-associated nuclease Cas3-HD family.</text>
</comment>
<accession>A0A178II20</accession>
<feature type="domain" description="HD Cas3-type" evidence="12">
    <location>
        <begin position="21"/>
        <end position="199"/>
    </location>
</feature>
<keyword evidence="5" id="KW-0547">Nucleotide-binding</keyword>
<dbReference type="OrthoDB" id="9810236at2"/>
<dbReference type="CDD" id="cd09641">
    <property type="entry name" value="Cas3''_I"/>
    <property type="match status" value="1"/>
</dbReference>
<name>A0A178II20_9BACT</name>
<dbReference type="PANTHER" id="PTHR24031">
    <property type="entry name" value="RNA HELICASE"/>
    <property type="match status" value="1"/>
</dbReference>
<keyword evidence="8" id="KW-0067">ATP-binding</keyword>
<evidence type="ECO:0000256" key="9">
    <source>
        <dbReference type="ARBA" id="ARBA00023118"/>
    </source>
</evidence>
<evidence type="ECO:0000256" key="5">
    <source>
        <dbReference type="ARBA" id="ARBA00022741"/>
    </source>
</evidence>
<evidence type="ECO:0000256" key="10">
    <source>
        <dbReference type="SAM" id="MobiDB-lite"/>
    </source>
</evidence>
<dbReference type="GO" id="GO:0003676">
    <property type="term" value="F:nucleic acid binding"/>
    <property type="evidence" value="ECO:0007669"/>
    <property type="project" value="InterPro"/>
</dbReference>
<organism evidence="13 14">
    <name type="scientific">Termitidicoccus mucosus</name>
    <dbReference type="NCBI Taxonomy" id="1184151"/>
    <lineage>
        <taxon>Bacteria</taxon>
        <taxon>Pseudomonadati</taxon>
        <taxon>Verrucomicrobiota</taxon>
        <taxon>Opitutia</taxon>
        <taxon>Opitutales</taxon>
        <taxon>Opitutaceae</taxon>
        <taxon>Termitidicoccus</taxon>
    </lineage>
</organism>
<dbReference type="SUPFAM" id="SSF52540">
    <property type="entry name" value="P-loop containing nucleoside triphosphate hydrolases"/>
    <property type="match status" value="1"/>
</dbReference>
<dbReference type="Gene3D" id="1.10.3210.30">
    <property type="match status" value="1"/>
</dbReference>